<dbReference type="Proteomes" id="UP000282321">
    <property type="component" value="Unassembled WGS sequence"/>
</dbReference>
<evidence type="ECO:0000259" key="5">
    <source>
        <dbReference type="Pfam" id="PF02347"/>
    </source>
</evidence>
<comment type="subunit">
    <text evidence="4">The glycine cleavage system is composed of four proteins: P, T, L and H. In this organism, the P 'protein' is a heterodimer of two subunits.</text>
</comment>
<accession>A0A660S527</accession>
<dbReference type="Pfam" id="PF02347">
    <property type="entry name" value="GDC-P"/>
    <property type="match status" value="1"/>
</dbReference>
<proteinExistence type="inferred from homology"/>
<reference evidence="6 7" key="1">
    <citation type="submission" date="2018-06" db="EMBL/GenBank/DDBJ databases">
        <title>Extensive metabolic versatility and redundancy in microbially diverse, dynamic hydrothermal sediments.</title>
        <authorList>
            <person name="Dombrowski N."/>
            <person name="Teske A."/>
            <person name="Baker B.J."/>
        </authorList>
    </citation>
    <scope>NUCLEOTIDE SEQUENCE [LARGE SCALE GENOMIC DNA]</scope>
    <source>
        <strain evidence="6">B35_G9</strain>
    </source>
</reference>
<comment type="caution">
    <text evidence="6">The sequence shown here is derived from an EMBL/GenBank/DDBJ whole genome shotgun (WGS) entry which is preliminary data.</text>
</comment>
<feature type="domain" description="Glycine cleavage system P-protein N-terminal" evidence="5">
    <location>
        <begin position="3"/>
        <end position="439"/>
    </location>
</feature>
<dbReference type="SUPFAM" id="SSF53383">
    <property type="entry name" value="PLP-dependent transferases"/>
    <property type="match status" value="1"/>
</dbReference>
<dbReference type="HAMAP" id="MF_00712">
    <property type="entry name" value="GcvPA"/>
    <property type="match status" value="1"/>
</dbReference>
<sequence length="447" mass="49687">MPFIQNNENDIKEMLEKIGVEKFEDLLDSIPEELRTGNKFNIGKALSEPEVWKHLYNTATKNKNSDDNISFLGGGIYDHYVPAAVDQIASRSEFYTAYTPYQAEVSQGTLIVMYEYQTLINRLTGMEVTNDSMYDGATAMAEAAHMARVINGKHNIVISETVNPLYIEVVKTYSHGLNIPIRIAPSKDGKTDIDAIVSLIDNETAAVIAQNPNFFGIIENMEKLSETVHEKDTLFIAAYDPISLAILKTPGEYNADIAVGEGQALGNPQSFGGPLLGLFSTKRKFIRQVPGRIVGATKDANGNTGYVMTLQTREQHIKRDRATSNICSNEGLCMTRAAIYLELVGEEGLKAVAETSTKNSHYLFDKLLSVNGIEAAFPNTPFFKEFVIKLPIEAKTIINKLENRGIFAGINLGKFRKEWAKMLLIAVTETKTKDEMDYFVSEIKKII</sequence>
<comment type="catalytic activity">
    <reaction evidence="3 4">
        <text>N(6)-[(R)-lipoyl]-L-lysyl-[glycine-cleavage complex H protein] + glycine + H(+) = N(6)-[(R)-S(8)-aminomethyldihydrolipoyl]-L-lysyl-[glycine-cleavage complex H protein] + CO2</text>
        <dbReference type="Rhea" id="RHEA:24304"/>
        <dbReference type="Rhea" id="RHEA-COMP:10494"/>
        <dbReference type="Rhea" id="RHEA-COMP:10495"/>
        <dbReference type="ChEBI" id="CHEBI:15378"/>
        <dbReference type="ChEBI" id="CHEBI:16526"/>
        <dbReference type="ChEBI" id="CHEBI:57305"/>
        <dbReference type="ChEBI" id="CHEBI:83099"/>
        <dbReference type="ChEBI" id="CHEBI:83143"/>
        <dbReference type="EC" id="1.4.4.2"/>
    </reaction>
</comment>
<dbReference type="Gene3D" id="3.90.1150.10">
    <property type="entry name" value="Aspartate Aminotransferase, domain 1"/>
    <property type="match status" value="1"/>
</dbReference>
<dbReference type="EMBL" id="QNBC01000135">
    <property type="protein sequence ID" value="RKX64756.1"/>
    <property type="molecule type" value="Genomic_DNA"/>
</dbReference>
<name>A0A660S527_UNCT6</name>
<dbReference type="InterPro" id="IPR023010">
    <property type="entry name" value="GcvPA"/>
</dbReference>
<dbReference type="GO" id="GO:0009116">
    <property type="term" value="P:nucleoside metabolic process"/>
    <property type="evidence" value="ECO:0007669"/>
    <property type="project" value="InterPro"/>
</dbReference>
<dbReference type="InterPro" id="IPR049315">
    <property type="entry name" value="GDC-P_N"/>
</dbReference>
<dbReference type="EC" id="1.4.4.2" evidence="4"/>
<gene>
    <name evidence="4" type="primary">gcvPA</name>
    <name evidence="6" type="ORF">DRP44_07735</name>
</gene>
<dbReference type="InterPro" id="IPR015422">
    <property type="entry name" value="PyrdxlP-dep_Trfase_small"/>
</dbReference>
<dbReference type="Gene3D" id="3.40.640.10">
    <property type="entry name" value="Type I PLP-dependent aspartate aminotransferase-like (Major domain)"/>
    <property type="match status" value="1"/>
</dbReference>
<evidence type="ECO:0000256" key="1">
    <source>
        <dbReference type="ARBA" id="ARBA00003788"/>
    </source>
</evidence>
<evidence type="ECO:0000313" key="6">
    <source>
        <dbReference type="EMBL" id="RKX64756.1"/>
    </source>
</evidence>
<evidence type="ECO:0000313" key="7">
    <source>
        <dbReference type="Proteomes" id="UP000282321"/>
    </source>
</evidence>
<comment type="similarity">
    <text evidence="4">Belongs to the GcvP family. N-terminal subunit subfamily.</text>
</comment>
<evidence type="ECO:0000256" key="4">
    <source>
        <dbReference type="HAMAP-Rule" id="MF_00712"/>
    </source>
</evidence>
<dbReference type="PIRSF" id="PIRSF006815">
    <property type="entry name" value="GcvPA"/>
    <property type="match status" value="1"/>
</dbReference>
<protein>
    <recommendedName>
        <fullName evidence="4">Probable glycine dehydrogenase (decarboxylating) subunit 1</fullName>
        <ecNumber evidence="4">1.4.4.2</ecNumber>
    </recommendedName>
    <alternativeName>
        <fullName evidence="4">Glycine cleavage system P-protein subunit 1</fullName>
    </alternativeName>
    <alternativeName>
        <fullName evidence="4">Glycine decarboxylase subunit 1</fullName>
    </alternativeName>
    <alternativeName>
        <fullName evidence="4">Glycine dehydrogenase (aminomethyl-transferring) subunit 1</fullName>
    </alternativeName>
</protein>
<keyword evidence="2 4" id="KW-0560">Oxidoreductase</keyword>
<evidence type="ECO:0000256" key="3">
    <source>
        <dbReference type="ARBA" id="ARBA00049026"/>
    </source>
</evidence>
<comment type="function">
    <text evidence="1 4">The glycine cleavage system catalyzes the degradation of glycine. The P protein binds the alpha-amino group of glycine through its pyridoxal phosphate cofactor; CO(2) is released and the remaining methylamine moiety is then transferred to the lipoamide cofactor of the H protein.</text>
</comment>
<dbReference type="PANTHER" id="PTHR42806">
    <property type="entry name" value="GLYCINE CLEAVAGE SYSTEM P-PROTEIN"/>
    <property type="match status" value="1"/>
</dbReference>
<dbReference type="GO" id="GO:0019464">
    <property type="term" value="P:glycine decarboxylation via glycine cleavage system"/>
    <property type="evidence" value="ECO:0007669"/>
    <property type="project" value="UniProtKB-UniRule"/>
</dbReference>
<evidence type="ECO:0000256" key="2">
    <source>
        <dbReference type="ARBA" id="ARBA00023002"/>
    </source>
</evidence>
<dbReference type="NCBIfam" id="NF001696">
    <property type="entry name" value="PRK00451.1"/>
    <property type="match status" value="1"/>
</dbReference>
<dbReference type="AlphaFoldDB" id="A0A660S527"/>
<dbReference type="InterPro" id="IPR020581">
    <property type="entry name" value="GDC_P"/>
</dbReference>
<dbReference type="GO" id="GO:0004375">
    <property type="term" value="F:glycine dehydrogenase (decarboxylating) activity"/>
    <property type="evidence" value="ECO:0007669"/>
    <property type="project" value="UniProtKB-EC"/>
</dbReference>
<dbReference type="InterPro" id="IPR015424">
    <property type="entry name" value="PyrdxlP-dep_Trfase"/>
</dbReference>
<organism evidence="6 7">
    <name type="scientific">candidate division TA06 bacterium</name>
    <dbReference type="NCBI Taxonomy" id="2250710"/>
    <lineage>
        <taxon>Bacteria</taxon>
        <taxon>Bacteria division TA06</taxon>
    </lineage>
</organism>
<dbReference type="CDD" id="cd00613">
    <property type="entry name" value="GDC-P"/>
    <property type="match status" value="1"/>
</dbReference>
<dbReference type="InterPro" id="IPR015421">
    <property type="entry name" value="PyrdxlP-dep_Trfase_major"/>
</dbReference>
<dbReference type="PANTHER" id="PTHR42806:SF1">
    <property type="entry name" value="GLYCINE DEHYDROGENASE (DECARBOXYLATING)"/>
    <property type="match status" value="1"/>
</dbReference>